<feature type="domain" description="RSE1/DDB1/CPSF1 C-terminal" evidence="2">
    <location>
        <begin position="2387"/>
        <end position="2557"/>
    </location>
</feature>
<dbReference type="InterPro" id="IPR052428">
    <property type="entry name" value="Autophagy_HostDef_Reg"/>
</dbReference>
<organism evidence="3 4">
    <name type="scientific">Plasmodium malariae</name>
    <dbReference type="NCBI Taxonomy" id="5858"/>
    <lineage>
        <taxon>Eukaryota</taxon>
        <taxon>Sar</taxon>
        <taxon>Alveolata</taxon>
        <taxon>Apicomplexa</taxon>
        <taxon>Aconoidasida</taxon>
        <taxon>Haemosporida</taxon>
        <taxon>Plasmodiidae</taxon>
        <taxon>Plasmodium</taxon>
        <taxon>Plasmodium (Plasmodium)</taxon>
    </lineage>
</organism>
<feature type="region of interest" description="Disordered" evidence="1">
    <location>
        <begin position="2322"/>
        <end position="2344"/>
    </location>
</feature>
<accession>A0A1A8W0U6</accession>
<protein>
    <recommendedName>
        <fullName evidence="2">RSE1/DDB1/CPSF1 C-terminal domain-containing protein</fullName>
    </recommendedName>
</protein>
<gene>
    <name evidence="3" type="ORF">PMALA_015870</name>
</gene>
<feature type="region of interest" description="Disordered" evidence="1">
    <location>
        <begin position="221"/>
        <end position="241"/>
    </location>
</feature>
<evidence type="ECO:0000313" key="4">
    <source>
        <dbReference type="Proteomes" id="UP000078597"/>
    </source>
</evidence>
<feature type="region of interest" description="Disordered" evidence="1">
    <location>
        <begin position="1047"/>
        <end position="1081"/>
    </location>
</feature>
<feature type="region of interest" description="Disordered" evidence="1">
    <location>
        <begin position="144"/>
        <end position="182"/>
    </location>
</feature>
<feature type="compositionally biased region" description="Low complexity" evidence="1">
    <location>
        <begin position="2322"/>
        <end position="2339"/>
    </location>
</feature>
<dbReference type="EMBL" id="FLQW01000856">
    <property type="protein sequence ID" value="SBS86386.1"/>
    <property type="molecule type" value="Genomic_DNA"/>
</dbReference>
<feature type="compositionally biased region" description="Acidic residues" evidence="1">
    <location>
        <begin position="1065"/>
        <end position="1077"/>
    </location>
</feature>
<dbReference type="Proteomes" id="UP000078597">
    <property type="component" value="Unassembled WGS sequence"/>
</dbReference>
<reference evidence="4" key="1">
    <citation type="submission" date="2016-05" db="EMBL/GenBank/DDBJ databases">
        <authorList>
            <person name="Naeem Raeece"/>
        </authorList>
    </citation>
    <scope>NUCLEOTIDE SEQUENCE [LARGE SCALE GENOMIC DNA]</scope>
</reference>
<dbReference type="GO" id="GO:0003676">
    <property type="term" value="F:nucleic acid binding"/>
    <property type="evidence" value="ECO:0007669"/>
    <property type="project" value="InterPro"/>
</dbReference>
<feature type="compositionally biased region" description="Low complexity" evidence="1">
    <location>
        <begin position="168"/>
        <end position="177"/>
    </location>
</feature>
<dbReference type="Pfam" id="PF03178">
    <property type="entry name" value="CPSF_A"/>
    <property type="match status" value="1"/>
</dbReference>
<feature type="compositionally biased region" description="Gly residues" evidence="1">
    <location>
        <begin position="787"/>
        <end position="797"/>
    </location>
</feature>
<feature type="region of interest" description="Disordered" evidence="1">
    <location>
        <begin position="1929"/>
        <end position="1950"/>
    </location>
</feature>
<dbReference type="GO" id="GO:0005634">
    <property type="term" value="C:nucleus"/>
    <property type="evidence" value="ECO:0007669"/>
    <property type="project" value="InterPro"/>
</dbReference>
<feature type="compositionally biased region" description="Basic and acidic residues" evidence="1">
    <location>
        <begin position="808"/>
        <end position="817"/>
    </location>
</feature>
<dbReference type="InterPro" id="IPR004871">
    <property type="entry name" value="RSE1/DDB1/CPSF1_C"/>
</dbReference>
<dbReference type="VEuPathDB" id="PlasmoDB:PmUG01_10031400"/>
<feature type="region of interest" description="Disordered" evidence="1">
    <location>
        <begin position="2236"/>
        <end position="2274"/>
    </location>
</feature>
<proteinExistence type="predicted"/>
<dbReference type="PANTHER" id="PTHR45971">
    <property type="entry name" value="PHOX (PX) DOMAIN-CONTAINING PROTEIN"/>
    <property type="match status" value="1"/>
</dbReference>
<evidence type="ECO:0000313" key="3">
    <source>
        <dbReference type="EMBL" id="SBS86386.1"/>
    </source>
</evidence>
<dbReference type="Gene3D" id="2.130.10.10">
    <property type="entry name" value="YVTN repeat-like/Quinoprotein amine dehydrogenase"/>
    <property type="match status" value="2"/>
</dbReference>
<dbReference type="InterPro" id="IPR015943">
    <property type="entry name" value="WD40/YVTN_repeat-like_dom_sf"/>
</dbReference>
<name>A0A1A8W0U6_PLAMA</name>
<dbReference type="PANTHER" id="PTHR45971:SF5">
    <property type="entry name" value="HEPTATRICOPEPTIDE REPEAT-CONTAINING PROTEIN"/>
    <property type="match status" value="1"/>
</dbReference>
<evidence type="ECO:0000259" key="2">
    <source>
        <dbReference type="Pfam" id="PF03178"/>
    </source>
</evidence>
<evidence type="ECO:0000256" key="1">
    <source>
        <dbReference type="SAM" id="MobiDB-lite"/>
    </source>
</evidence>
<sequence length="2648" mass="309774">MIDIRIEEVRNSSEIDHCECCNLLNEKSIEFVIIKNKDLYIYKFDKKKKINYLFYETKLNAAVIKLVTLKNVFQNKKKKNIFSGILLIYKNLHFIIYKYKKSLNSLVVVLRHTFIKEDKFQSLFYSLPHAVNYTHNYEKRKYNRNGIQGAGVKKKKRTKRGSSGGGSSSSSSSGNGSIHNCSKRQKLVPTSYKLVSLKKKKKKIKILNLLTNSNISRSNTSNFTSDWKNNRAHKKKSSSHDDKCYNDEHMFHLNFNQNSNNKSRRERRSFHFLDSFYSLKFKKRKKYKKCSANFCNFHISFSYDFKTVYTFFYTTREKKQISIEKCSNEKGRKHADIVGGRDINTNYFSTDLFLENVTTVSLEQIYKNFIFVKKIFFYADSAHILLQNDAVNIGHTKLEDLGLKLLIVKIEKDKLDVVNFIKDFPNDILDILRVQNILICVCYDYVYILNLNNYKKIIYFFNKSCYMNNIFQLIKNNCLFYDYSYLNTTFKKFYLYYKKKKIFILSKNCIIEGNLSKNFNDLINLIKWKKTHIFKYTLTRSAIFSLHKDVYFLCCYDGICGRADITVLRKQNNRKVKYVKGNKRNDLILLNRRKRKLATVLLNSSKKKKKWKKDFCPDRPNLTCTSNDKKYKCSENSEGENSLKTDKIEVEKNALCKKEIPPFIRQKRNEKKCKKDEKFRKGKKQRKYRKVRKVRKFRRNNNFLFDLLNYLNKNVNVNEYTRELNNNKYNLLFKKYKNKIKMLENNFSRINAQGIIEYSSPLFILKKKKKSKKKIEMNVDKENANGRGVGSENGRGNYGSTADLLSQEEGKENENRTGKGNKYQMKNGKIILMDKIRVKGLLTDLCKLNEEGNSLAKSIYFALVGCKQHSTIEKVFFQIPLVHKLDLLFEEAVTITNVCFAERKKRKKEGKKKKKKKEKALFQYVLITLEKKMNGEKGKNQIKYSTENTNKLNAVITIHEEDKPVQKNCKNRECILFCIYNISFLKRKKAWEYYAIYENSKMKRCFLLRQFSKNMWMYRSDIGVVNHDVVISNNFFDDALNDVNYSDGYSDTGEEQQDGRKEQEGEAADEEVGEEGTTEGTASKLAIERGNCSCDNFLTNAMGAHMKGEDIYGKVIYIFTKEEEEVVIEDGVDTEYETFLEEDSQLTGKETVEECLQFFKNFHFLFFSIRDIEMYLRMVYVPHIVMHEEDKYEEKKMHLATHMKKFTSFLNELKDRHPFVYNEIKTVEHILICRLLDFFLSEKKEQKTTQMRMMKKKSSLNLEECCIALLNFNHILIQVCKNEINLLLYENTYILIKKINLQNVVLSCKLVNRYLILLQENCTCSVFIFDSDAIAKIVEKILKLNSICNLCILHCLIHDYKGQHLNIFHFINFLKCHVLKNYYSQYYDNVHEKGYISTLFKIKNMTMFHNFLKKYDHVNVDNILTPYTHINNIRCISVLKKKADSYLCFLNNEYNSFQIFNLDQTQTIFKSNSLLCVPKFVYNCVKKKGTIKGEINKTEREKINFLNIYNKEKIVNIFFFKLGMDYILIIFLTGRPILIYKTFVPITDFKKLKFKIIIHKYVQPLISNIYFLKEDNSVKLNSSTVVVTTSTDKHELNNGCYVLLDGQNFINCSGENRGKNRGKNREIMKGRNKLGKEKSIVKNCIIVYPHINMENITIHDVSDGNKEGAHGEKITRLMKQYHTNFPLLLLSNYKGKLFIHSVDNEKLKGGRIIGSNDWNYRYTSMNCDIANYANGNSINCSNRDDGTTNVLRRWYKKLEGRNDCETNMDYVKGIIQIDNNEFISFSNKCFHIFSINDKECNYVDVKRYNHSSSSGQPNYCDEVELKTEVTNVISEACSFSFQCTYSNVNFVQVRNNLLFLKRNKLINLSINDDIISKTFVTHPYIYKFCVSKYEYILKKARKRGRKGEKRAIHKGGKCVDQLDKNADKNVDKNADKNADKNVDKNADKNVDKNVDKDVVREMAAELDKKWGDGVNNGNLENTRAICRNRRTLHTAQECRVTYGKIVCAVVRIKYDEYDCLKKLLKKRLNIQKEELKNNTIYANEEVQCVPNVYLNDCINSQYTHKVKSFLSGQAEDTNTLDDEKAIRKNNKLIQSVKTFAKYYKLLLFHENSKNVYGYYIFEHSEEIQCISFGCLDDREFIYVGTGLNINERIETQGNIYIFDFSKIFVRYNESERGQYLHKHDVGSEILSSTNHEGNRNIEMVGSSTNNDIIKVDRSKAVASTLLESEHNFEVSNEKGGNVLGDTANGGSEADNNEKVGSTPDGNVNSLTDGGEKRGKLVLHMKKTYNSCVTQIYPFYFYSNIGNSSINMNSSGNMSSSINMSSSANMSRSTSNSNMNYKNGGRTEQGEILTVEDKYCKDNNKNIVNWISGKNRHNNMMSTCYCNILHCINSKLYIHEVNENDFTKGAFIDNNFFISDIKIVRNFIIIADLYKGIYINMYNYEQQYDSRSIISISKTFYSYNLNILCCHYIIFNSYISIIAMDVYNNFFIFSYKNCQDIDHLYIFNYFNFNRRIIKFINLLHTNQKSNSVMSISNDGSIHLFHPVNKKIFLFFKEIYKISKKYIFPNLALNVYADMKPDFFIQSILLNLHKRSDSFLVKNVLFDDLLRQIPFYSCEVLYELFCKKANLLIHITIGELLNELHSLSEK</sequence>
<feature type="region of interest" description="Disordered" evidence="1">
    <location>
        <begin position="776"/>
        <end position="821"/>
    </location>
</feature>